<proteinExistence type="predicted"/>
<evidence type="ECO:0000256" key="1">
    <source>
        <dbReference type="SAM" id="MobiDB-lite"/>
    </source>
</evidence>
<feature type="compositionally biased region" description="Polar residues" evidence="1">
    <location>
        <begin position="1"/>
        <end position="21"/>
    </location>
</feature>
<accession>A0A136Q3L4</accession>
<evidence type="ECO:0000313" key="3">
    <source>
        <dbReference type="Proteomes" id="UP000070366"/>
    </source>
</evidence>
<dbReference type="PATRIC" id="fig|626937.4.peg.1832"/>
<evidence type="ECO:0000313" key="2">
    <source>
        <dbReference type="EMBL" id="KXK65265.1"/>
    </source>
</evidence>
<organism evidence="2 3">
    <name type="scientific">Christensenella minuta</name>
    <dbReference type="NCBI Taxonomy" id="626937"/>
    <lineage>
        <taxon>Bacteria</taxon>
        <taxon>Bacillati</taxon>
        <taxon>Bacillota</taxon>
        <taxon>Clostridia</taxon>
        <taxon>Christensenellales</taxon>
        <taxon>Christensenellaceae</taxon>
        <taxon>Christensenella</taxon>
    </lineage>
</organism>
<gene>
    <name evidence="2" type="ORF">HMPREF3293_01854</name>
</gene>
<feature type="region of interest" description="Disordered" evidence="1">
    <location>
        <begin position="1"/>
        <end position="98"/>
    </location>
</feature>
<dbReference type="Proteomes" id="UP000070366">
    <property type="component" value="Unassembled WGS sequence"/>
</dbReference>
<name>A0A136Q3L4_9FIRM</name>
<comment type="caution">
    <text evidence="2">The sequence shown here is derived from an EMBL/GenBank/DDBJ whole genome shotgun (WGS) entry which is preliminary data.</text>
</comment>
<dbReference type="EMBL" id="LSZW01000062">
    <property type="protein sequence ID" value="KXK65265.1"/>
    <property type="molecule type" value="Genomic_DNA"/>
</dbReference>
<sequence>MTGNNEESIQSIGQGKDNTVKSNESSSTSNSKGTQTRTDHSLYESQSTSQSAAVPENEPTSESNPDPLPASTPQPTPAPTPEPTAEPTPQPTAPKQDIAVCNTCGAEMTIDTIVAHGKSHTLNGENFSYYVK</sequence>
<dbReference type="AlphaFoldDB" id="A0A136Q3L4"/>
<reference evidence="3" key="1">
    <citation type="submission" date="2016-02" db="EMBL/GenBank/DDBJ databases">
        <authorList>
            <person name="Mitreva M."/>
            <person name="Pepin K.H."/>
            <person name="Mihindukulasuriya K.A."/>
            <person name="Fulton R."/>
            <person name="Fronick C."/>
            <person name="O'Laughlin M."/>
            <person name="Miner T."/>
            <person name="Herter B."/>
            <person name="Rosa B.A."/>
            <person name="Cordes M."/>
            <person name="Tomlinson C."/>
            <person name="Wollam A."/>
            <person name="Palsikar V.B."/>
            <person name="Mardis E.R."/>
            <person name="Wilson R.K."/>
        </authorList>
    </citation>
    <scope>NUCLEOTIDE SEQUENCE [LARGE SCALE GENOMIC DNA]</scope>
    <source>
        <strain evidence="3">DSM 22607</strain>
    </source>
</reference>
<protein>
    <submittedName>
        <fullName evidence="2">Uncharacterized protein</fullName>
    </submittedName>
</protein>
<keyword evidence="3" id="KW-1185">Reference proteome</keyword>
<feature type="compositionally biased region" description="Polar residues" evidence="1">
    <location>
        <begin position="43"/>
        <end position="64"/>
    </location>
</feature>
<feature type="compositionally biased region" description="Pro residues" evidence="1">
    <location>
        <begin position="66"/>
        <end position="92"/>
    </location>
</feature>
<feature type="compositionally biased region" description="Low complexity" evidence="1">
    <location>
        <begin position="22"/>
        <end position="31"/>
    </location>
</feature>